<dbReference type="EMBL" id="LAZR01049369">
    <property type="protein sequence ID" value="KKK89810.1"/>
    <property type="molecule type" value="Genomic_DNA"/>
</dbReference>
<proteinExistence type="predicted"/>
<sequence length="214" mass="23025">VTVGKGTVLVTQAKLDDESSEWQMFEVELLAEGLAFELKDIVLLDGADNRVKSSGGGSFKQENQQKVSLSFPRKKISGDPGKCRLAFEVPGSGEKIIGPLEDLAPKSITAGGTIVRVTKAGILKQSGGGEDYEVRLEFEGFPVPGDEMVLVGKNAKPLKPHSYGGGGGLFQISFNPKQIQGKADSYRLRIQTPTKVTEHVLHATFNDVPLTKDE</sequence>
<dbReference type="AlphaFoldDB" id="A0A0F8ZV25"/>
<evidence type="ECO:0000313" key="1">
    <source>
        <dbReference type="EMBL" id="KKK89810.1"/>
    </source>
</evidence>
<reference evidence="1" key="1">
    <citation type="journal article" date="2015" name="Nature">
        <title>Complex archaea that bridge the gap between prokaryotes and eukaryotes.</title>
        <authorList>
            <person name="Spang A."/>
            <person name="Saw J.H."/>
            <person name="Jorgensen S.L."/>
            <person name="Zaremba-Niedzwiedzka K."/>
            <person name="Martijn J."/>
            <person name="Lind A.E."/>
            <person name="van Eijk R."/>
            <person name="Schleper C."/>
            <person name="Guy L."/>
            <person name="Ettema T.J."/>
        </authorList>
    </citation>
    <scope>NUCLEOTIDE SEQUENCE</scope>
</reference>
<name>A0A0F8ZV25_9ZZZZ</name>
<organism evidence="1">
    <name type="scientific">marine sediment metagenome</name>
    <dbReference type="NCBI Taxonomy" id="412755"/>
    <lineage>
        <taxon>unclassified sequences</taxon>
        <taxon>metagenomes</taxon>
        <taxon>ecological metagenomes</taxon>
    </lineage>
</organism>
<accession>A0A0F8ZV25</accession>
<feature type="non-terminal residue" evidence="1">
    <location>
        <position position="1"/>
    </location>
</feature>
<protein>
    <submittedName>
        <fullName evidence="1">Uncharacterized protein</fullName>
    </submittedName>
</protein>
<gene>
    <name evidence="1" type="ORF">LCGC14_2729370</name>
</gene>
<comment type="caution">
    <text evidence="1">The sequence shown here is derived from an EMBL/GenBank/DDBJ whole genome shotgun (WGS) entry which is preliminary data.</text>
</comment>